<dbReference type="PROSITE" id="PS51837">
    <property type="entry name" value="LITAF"/>
    <property type="match status" value="1"/>
</dbReference>
<feature type="transmembrane region" description="Helical" evidence="9">
    <location>
        <begin position="132"/>
        <end position="150"/>
    </location>
</feature>
<evidence type="ECO:0000256" key="7">
    <source>
        <dbReference type="ARBA" id="ARBA00023136"/>
    </source>
</evidence>
<comment type="similarity">
    <text evidence="4">Belongs to the CDIP1/LITAF family.</text>
</comment>
<dbReference type="EMBL" id="JAHWGI010000085">
    <property type="protein sequence ID" value="KAK3909269.1"/>
    <property type="molecule type" value="Genomic_DNA"/>
</dbReference>
<evidence type="ECO:0000259" key="10">
    <source>
        <dbReference type="PROSITE" id="PS51837"/>
    </source>
</evidence>
<evidence type="ECO:0000256" key="2">
    <source>
        <dbReference type="ARBA" id="ARBA00004481"/>
    </source>
</evidence>
<dbReference type="AlphaFoldDB" id="A0AAE1GUM7"/>
<dbReference type="GO" id="GO:0031902">
    <property type="term" value="C:late endosome membrane"/>
    <property type="evidence" value="ECO:0007669"/>
    <property type="project" value="UniProtKB-SubCell"/>
</dbReference>
<organism evidence="11 12">
    <name type="scientific">Frankliniella fusca</name>
    <dbReference type="NCBI Taxonomy" id="407009"/>
    <lineage>
        <taxon>Eukaryota</taxon>
        <taxon>Metazoa</taxon>
        <taxon>Ecdysozoa</taxon>
        <taxon>Arthropoda</taxon>
        <taxon>Hexapoda</taxon>
        <taxon>Insecta</taxon>
        <taxon>Pterygota</taxon>
        <taxon>Neoptera</taxon>
        <taxon>Paraneoptera</taxon>
        <taxon>Thysanoptera</taxon>
        <taxon>Terebrantia</taxon>
        <taxon>Thripoidea</taxon>
        <taxon>Thripidae</taxon>
        <taxon>Frankliniella</taxon>
    </lineage>
</organism>
<dbReference type="SMART" id="SM00714">
    <property type="entry name" value="LITAF"/>
    <property type="match status" value="1"/>
</dbReference>
<dbReference type="InterPro" id="IPR037519">
    <property type="entry name" value="LITAF_fam"/>
</dbReference>
<keyword evidence="5" id="KW-0479">Metal-binding</keyword>
<sequence>MRGRNTSSSCMTYSAWMSVREGKVVGAARRPWTSPPSYMRVRARRRAISATGTAQSEQSSIIHQPPKMGNPAGETYPGVPPPHYPGTGPVPTTVTMVTAVAVGPEPTRLTCPHCHSQVTTTVEHSANSRTHLFAILLCLICPLGCCLIPYCTNSCMGATHSCPVCHQHLGTYER</sequence>
<keyword evidence="7 9" id="KW-0472">Membrane</keyword>
<feature type="domain" description="LITAF" evidence="10">
    <location>
        <begin position="91"/>
        <end position="174"/>
    </location>
</feature>
<keyword evidence="12" id="KW-1185">Reference proteome</keyword>
<protein>
    <submittedName>
        <fullName evidence="11">Lipopolysaccharide-induced tumor necrosis factor-alpha factor-like protein</fullName>
    </submittedName>
</protein>
<evidence type="ECO:0000256" key="8">
    <source>
        <dbReference type="SAM" id="MobiDB-lite"/>
    </source>
</evidence>
<evidence type="ECO:0000256" key="4">
    <source>
        <dbReference type="ARBA" id="ARBA00005975"/>
    </source>
</evidence>
<evidence type="ECO:0000256" key="3">
    <source>
        <dbReference type="ARBA" id="ARBA00004630"/>
    </source>
</evidence>
<evidence type="ECO:0000313" key="12">
    <source>
        <dbReference type="Proteomes" id="UP001219518"/>
    </source>
</evidence>
<evidence type="ECO:0000256" key="1">
    <source>
        <dbReference type="ARBA" id="ARBA00004414"/>
    </source>
</evidence>
<evidence type="ECO:0000256" key="5">
    <source>
        <dbReference type="ARBA" id="ARBA00022723"/>
    </source>
</evidence>
<evidence type="ECO:0000256" key="6">
    <source>
        <dbReference type="ARBA" id="ARBA00022833"/>
    </source>
</evidence>
<dbReference type="PANTHER" id="PTHR23292">
    <property type="entry name" value="LIPOPOLYSACCHARIDE-INDUCED TUMOR NECROSIS FACTOR-ALPHA FACTOR"/>
    <property type="match status" value="1"/>
</dbReference>
<keyword evidence="9" id="KW-1133">Transmembrane helix</keyword>
<dbReference type="Proteomes" id="UP001219518">
    <property type="component" value="Unassembled WGS sequence"/>
</dbReference>
<reference evidence="11" key="1">
    <citation type="submission" date="2021-07" db="EMBL/GenBank/DDBJ databases">
        <authorList>
            <person name="Catto M.A."/>
            <person name="Jacobson A."/>
            <person name="Kennedy G."/>
            <person name="Labadie P."/>
            <person name="Hunt B.G."/>
            <person name="Srinivasan R."/>
        </authorList>
    </citation>
    <scope>NUCLEOTIDE SEQUENCE</scope>
    <source>
        <strain evidence="11">PL_HMW_Pooled</strain>
        <tissue evidence="11">Head</tissue>
    </source>
</reference>
<dbReference type="GO" id="GO:0005765">
    <property type="term" value="C:lysosomal membrane"/>
    <property type="evidence" value="ECO:0007669"/>
    <property type="project" value="UniProtKB-SubCell"/>
</dbReference>
<evidence type="ECO:0000313" key="11">
    <source>
        <dbReference type="EMBL" id="KAK3909269.1"/>
    </source>
</evidence>
<feature type="compositionally biased region" description="Polar residues" evidence="8">
    <location>
        <begin position="50"/>
        <end position="62"/>
    </location>
</feature>
<proteinExistence type="inferred from homology"/>
<name>A0AAE1GUM7_9NEOP</name>
<dbReference type="GO" id="GO:0008270">
    <property type="term" value="F:zinc ion binding"/>
    <property type="evidence" value="ECO:0007669"/>
    <property type="project" value="TreeGrafter"/>
</dbReference>
<accession>A0AAE1GUM7</accession>
<gene>
    <name evidence="11" type="ORF">KUF71_003868</name>
</gene>
<reference evidence="11" key="2">
    <citation type="journal article" date="2023" name="BMC Genomics">
        <title>Pest status, molecular evolution, and epigenetic factors derived from the genome assembly of Frankliniella fusca, a thysanopteran phytovirus vector.</title>
        <authorList>
            <person name="Catto M.A."/>
            <person name="Labadie P.E."/>
            <person name="Jacobson A.L."/>
            <person name="Kennedy G.G."/>
            <person name="Srinivasan R."/>
            <person name="Hunt B.G."/>
        </authorList>
    </citation>
    <scope>NUCLEOTIDE SEQUENCE</scope>
    <source>
        <strain evidence="11">PL_HMW_Pooled</strain>
    </source>
</reference>
<dbReference type="InterPro" id="IPR006629">
    <property type="entry name" value="LITAF"/>
</dbReference>
<keyword evidence="6" id="KW-0862">Zinc</keyword>
<dbReference type="PANTHER" id="PTHR23292:SF14">
    <property type="entry name" value="FI16615P1-RELATED"/>
    <property type="match status" value="1"/>
</dbReference>
<comment type="subcellular location">
    <subcellularLocation>
        <location evidence="2">Endosome membrane</location>
        <topology evidence="2">Peripheral membrane protein</topology>
    </subcellularLocation>
    <subcellularLocation>
        <location evidence="1">Late endosome membrane</location>
    </subcellularLocation>
    <subcellularLocation>
        <location evidence="3">Lysosome membrane</location>
        <topology evidence="3">Peripheral membrane protein</topology>
        <orientation evidence="3">Cytoplasmic side</orientation>
    </subcellularLocation>
</comment>
<evidence type="ECO:0000256" key="9">
    <source>
        <dbReference type="SAM" id="Phobius"/>
    </source>
</evidence>
<comment type="caution">
    <text evidence="11">The sequence shown here is derived from an EMBL/GenBank/DDBJ whole genome shotgun (WGS) entry which is preliminary data.</text>
</comment>
<dbReference type="Pfam" id="PF10601">
    <property type="entry name" value="zf-LITAF-like"/>
    <property type="match status" value="1"/>
</dbReference>
<feature type="region of interest" description="Disordered" evidence="8">
    <location>
        <begin position="46"/>
        <end position="75"/>
    </location>
</feature>
<keyword evidence="9" id="KW-0812">Transmembrane</keyword>